<evidence type="ECO:0000256" key="1">
    <source>
        <dbReference type="SAM" id="MobiDB-lite"/>
    </source>
</evidence>
<dbReference type="AlphaFoldDB" id="B3T3U5"/>
<organism evidence="2">
    <name type="scientific">uncultured marine microorganism HF4000_ANIW133F6</name>
    <dbReference type="NCBI Taxonomy" id="455529"/>
    <lineage>
        <taxon>unclassified sequences</taxon>
        <taxon>environmental samples</taxon>
    </lineage>
</organism>
<gene>
    <name evidence="2" type="ORF">ALOHA_HF4000ANIW133F6ctg1g4</name>
</gene>
<protein>
    <submittedName>
        <fullName evidence="2">Uncharacterized protein</fullName>
    </submittedName>
</protein>
<reference evidence="2" key="1">
    <citation type="journal article" date="2008" name="ISME J.">
        <title>Genomic patterns of recombination, clonal divergence and environment in marine microbial populations.</title>
        <authorList>
            <person name="Konstantinidis K.T."/>
            <person name="Delong E.F."/>
        </authorList>
    </citation>
    <scope>NUCLEOTIDE SEQUENCE</scope>
</reference>
<dbReference type="EMBL" id="EU016596">
    <property type="protein sequence ID" value="ABZ07254.1"/>
    <property type="molecule type" value="Genomic_DNA"/>
</dbReference>
<feature type="compositionally biased region" description="Basic residues" evidence="1">
    <location>
        <begin position="1"/>
        <end position="10"/>
    </location>
</feature>
<proteinExistence type="predicted"/>
<feature type="compositionally biased region" description="Basic residues" evidence="1">
    <location>
        <begin position="21"/>
        <end position="30"/>
    </location>
</feature>
<name>B3T3U5_9ZZZZ</name>
<evidence type="ECO:0000313" key="2">
    <source>
        <dbReference type="EMBL" id="ABZ07254.1"/>
    </source>
</evidence>
<sequence>MLPRRPHHIALGHQIPARSPRLSHRSRGRTTSRPLDRCCQRMIRTFARYEPMNCPSKSMSRRYLFHPLRQSEDDHV</sequence>
<feature type="region of interest" description="Disordered" evidence="1">
    <location>
        <begin position="1"/>
        <end position="35"/>
    </location>
</feature>
<accession>B3T3U5</accession>